<dbReference type="InterPro" id="IPR012337">
    <property type="entry name" value="RNaseH-like_sf"/>
</dbReference>
<evidence type="ECO:0000256" key="4">
    <source>
        <dbReference type="ARBA" id="ARBA00022833"/>
    </source>
</evidence>
<evidence type="ECO:0000256" key="5">
    <source>
        <dbReference type="ARBA" id="ARBA00023242"/>
    </source>
</evidence>
<dbReference type="EMBL" id="LFIW01001252">
    <property type="protein sequence ID" value="KZL82917.1"/>
    <property type="molecule type" value="Genomic_DNA"/>
</dbReference>
<dbReference type="PANTHER" id="PTHR46481:SF10">
    <property type="entry name" value="ZINC FINGER BED DOMAIN-CONTAINING PROTEIN 39"/>
    <property type="match status" value="1"/>
</dbReference>
<keyword evidence="2" id="KW-0479">Metal-binding</keyword>
<name>A0A167CQZ3_COLIC</name>
<keyword evidence="7" id="KW-1185">Reference proteome</keyword>
<dbReference type="GO" id="GO:0005634">
    <property type="term" value="C:nucleus"/>
    <property type="evidence" value="ECO:0007669"/>
    <property type="project" value="UniProtKB-SubCell"/>
</dbReference>
<organism evidence="6 7">
    <name type="scientific">Colletotrichum incanum</name>
    <name type="common">Soybean anthracnose fungus</name>
    <dbReference type="NCBI Taxonomy" id="1573173"/>
    <lineage>
        <taxon>Eukaryota</taxon>
        <taxon>Fungi</taxon>
        <taxon>Dikarya</taxon>
        <taxon>Ascomycota</taxon>
        <taxon>Pezizomycotina</taxon>
        <taxon>Sordariomycetes</taxon>
        <taxon>Hypocreomycetidae</taxon>
        <taxon>Glomerellales</taxon>
        <taxon>Glomerellaceae</taxon>
        <taxon>Colletotrichum</taxon>
        <taxon>Colletotrichum spaethianum species complex</taxon>
    </lineage>
</organism>
<evidence type="ECO:0000256" key="1">
    <source>
        <dbReference type="ARBA" id="ARBA00004123"/>
    </source>
</evidence>
<dbReference type="GO" id="GO:0008270">
    <property type="term" value="F:zinc ion binding"/>
    <property type="evidence" value="ECO:0007669"/>
    <property type="project" value="UniProtKB-KW"/>
</dbReference>
<reference evidence="6 7" key="1">
    <citation type="submission" date="2015-06" db="EMBL/GenBank/DDBJ databases">
        <title>Survival trade-offs in plant roots during colonization by closely related pathogenic and mutualistic fungi.</title>
        <authorList>
            <person name="Hacquard S."/>
            <person name="Kracher B."/>
            <person name="Hiruma K."/>
            <person name="Weinman A."/>
            <person name="Muench P."/>
            <person name="Garrido Oter R."/>
            <person name="Ver Loren van Themaat E."/>
            <person name="Dallerey J.-F."/>
            <person name="Damm U."/>
            <person name="Henrissat B."/>
            <person name="Lespinet O."/>
            <person name="Thon M."/>
            <person name="Kemen E."/>
            <person name="McHardy A.C."/>
            <person name="Schulze-Lefert P."/>
            <person name="O'Connell R.J."/>
        </authorList>
    </citation>
    <scope>NUCLEOTIDE SEQUENCE [LARGE SCALE GENOMIC DNA]</scope>
    <source>
        <strain evidence="6 7">MAFF 238704</strain>
    </source>
</reference>
<evidence type="ECO:0008006" key="8">
    <source>
        <dbReference type="Google" id="ProtNLM"/>
    </source>
</evidence>
<sequence length="211" mass="24522">MAVTAYFILKEKGAHDGENLASTLEEVINEWDIRSGVSVIVTDNASSNDTCLRHLYNRLDPSMTESDKKACRLRYFGHILNLILKAFLLMLTDYCNKISKIFTTREKRGHSSDLHPNVLNALRRSHEKRLATTLKISCYPKRRYGKQRDKVEFYLSYNRTIGRDYDYSTAYMEDNAENIGLWLGWYLWSSVGGNRCNRVSLKPLRRLENVL</sequence>
<dbReference type="PANTHER" id="PTHR46481">
    <property type="entry name" value="ZINC FINGER BED DOMAIN-CONTAINING PROTEIN 4"/>
    <property type="match status" value="1"/>
</dbReference>
<accession>A0A167CQZ3</accession>
<evidence type="ECO:0000313" key="7">
    <source>
        <dbReference type="Proteomes" id="UP000076584"/>
    </source>
</evidence>
<keyword evidence="4" id="KW-0862">Zinc</keyword>
<dbReference type="AlphaFoldDB" id="A0A167CQZ3"/>
<keyword evidence="3" id="KW-0863">Zinc-finger</keyword>
<evidence type="ECO:0000313" key="6">
    <source>
        <dbReference type="EMBL" id="KZL82917.1"/>
    </source>
</evidence>
<gene>
    <name evidence="6" type="ORF">CI238_12065</name>
</gene>
<dbReference type="Proteomes" id="UP000076584">
    <property type="component" value="Unassembled WGS sequence"/>
</dbReference>
<comment type="caution">
    <text evidence="6">The sequence shown here is derived from an EMBL/GenBank/DDBJ whole genome shotgun (WGS) entry which is preliminary data.</text>
</comment>
<dbReference type="InterPro" id="IPR052035">
    <property type="entry name" value="ZnF_BED_domain_contain"/>
</dbReference>
<dbReference type="SUPFAM" id="SSF53098">
    <property type="entry name" value="Ribonuclease H-like"/>
    <property type="match status" value="1"/>
</dbReference>
<evidence type="ECO:0000256" key="3">
    <source>
        <dbReference type="ARBA" id="ARBA00022771"/>
    </source>
</evidence>
<proteinExistence type="predicted"/>
<protein>
    <recommendedName>
        <fullName evidence="8">Transposase-like protein</fullName>
    </recommendedName>
</protein>
<comment type="subcellular location">
    <subcellularLocation>
        <location evidence="1">Nucleus</location>
    </subcellularLocation>
</comment>
<evidence type="ECO:0000256" key="2">
    <source>
        <dbReference type="ARBA" id="ARBA00022723"/>
    </source>
</evidence>
<keyword evidence="5" id="KW-0539">Nucleus</keyword>